<organism evidence="13 14">
    <name type="scientific">Sphingopyxis granuli</name>
    <dbReference type="NCBI Taxonomy" id="267128"/>
    <lineage>
        <taxon>Bacteria</taxon>
        <taxon>Pseudomonadati</taxon>
        <taxon>Pseudomonadota</taxon>
        <taxon>Alphaproteobacteria</taxon>
        <taxon>Sphingomonadales</taxon>
        <taxon>Sphingomonadaceae</taxon>
        <taxon>Sphingopyxis</taxon>
    </lineage>
</organism>
<comment type="similarity">
    <text evidence="8 9">Belongs to the TonB-dependent receptor family.</text>
</comment>
<dbReference type="Proteomes" id="UP000058599">
    <property type="component" value="Chromosome"/>
</dbReference>
<reference evidence="13 14" key="1">
    <citation type="journal article" date="2016" name="BMC Genomics">
        <title>Genomic analysis of the nitrate-respiring Sphingopyxis granuli (formerly Sphingomonas macrogoltabida) strain TFA.</title>
        <authorList>
            <person name="Garcia-Romero I."/>
            <person name="Perez-Pulido A.J."/>
            <person name="Gonzalez-Flores Y.E."/>
            <person name="Reyes-Ramirez F."/>
            <person name="Santero E."/>
            <person name="Floriano B."/>
        </authorList>
    </citation>
    <scope>NUCLEOTIDE SEQUENCE [LARGE SCALE GENOMIC DNA]</scope>
    <source>
        <strain evidence="13 14">TFA</strain>
    </source>
</reference>
<dbReference type="Pfam" id="PF00593">
    <property type="entry name" value="TonB_dep_Rec_b-barrel"/>
    <property type="match status" value="1"/>
</dbReference>
<evidence type="ECO:0000256" key="9">
    <source>
        <dbReference type="RuleBase" id="RU003357"/>
    </source>
</evidence>
<accession>A0AA86GUZ8</accession>
<keyword evidence="7 8" id="KW-0998">Cell outer membrane</keyword>
<feature type="domain" description="TonB-dependent receptor plug" evidence="12">
    <location>
        <begin position="49"/>
        <end position="151"/>
    </location>
</feature>
<dbReference type="GO" id="GO:0015344">
    <property type="term" value="F:siderophore uptake transmembrane transporter activity"/>
    <property type="evidence" value="ECO:0007669"/>
    <property type="project" value="TreeGrafter"/>
</dbReference>
<gene>
    <name evidence="13" type="ORF">SGRAN_3824</name>
</gene>
<evidence type="ECO:0000256" key="4">
    <source>
        <dbReference type="ARBA" id="ARBA00022692"/>
    </source>
</evidence>
<dbReference type="GO" id="GO:0044718">
    <property type="term" value="P:siderophore transmembrane transport"/>
    <property type="evidence" value="ECO:0007669"/>
    <property type="project" value="TreeGrafter"/>
</dbReference>
<evidence type="ECO:0000313" key="13">
    <source>
        <dbReference type="EMBL" id="AMG76157.1"/>
    </source>
</evidence>
<dbReference type="InterPro" id="IPR000531">
    <property type="entry name" value="Beta-barrel_TonB"/>
</dbReference>
<dbReference type="RefSeq" id="WP_067186226.1">
    <property type="nucleotide sequence ID" value="NZ_CP012199.1"/>
</dbReference>
<dbReference type="KEGG" id="sgi:SGRAN_3824"/>
<proteinExistence type="inferred from homology"/>
<evidence type="ECO:0000256" key="3">
    <source>
        <dbReference type="ARBA" id="ARBA00022452"/>
    </source>
</evidence>
<evidence type="ECO:0000256" key="1">
    <source>
        <dbReference type="ARBA" id="ARBA00004571"/>
    </source>
</evidence>
<evidence type="ECO:0000259" key="12">
    <source>
        <dbReference type="Pfam" id="PF07715"/>
    </source>
</evidence>
<dbReference type="PANTHER" id="PTHR30069:SF42">
    <property type="entry name" value="FERRIC AEROBACTIN RECEPTOR"/>
    <property type="match status" value="1"/>
</dbReference>
<dbReference type="PANTHER" id="PTHR30069">
    <property type="entry name" value="TONB-DEPENDENT OUTER MEMBRANE RECEPTOR"/>
    <property type="match status" value="1"/>
</dbReference>
<feature type="signal peptide" evidence="10">
    <location>
        <begin position="1"/>
        <end position="21"/>
    </location>
</feature>
<evidence type="ECO:0000256" key="5">
    <source>
        <dbReference type="ARBA" id="ARBA00023077"/>
    </source>
</evidence>
<dbReference type="AlphaFoldDB" id="A0AA86GUZ8"/>
<keyword evidence="14" id="KW-1185">Reference proteome</keyword>
<dbReference type="SUPFAM" id="SSF56935">
    <property type="entry name" value="Porins"/>
    <property type="match status" value="1"/>
</dbReference>
<evidence type="ECO:0000256" key="8">
    <source>
        <dbReference type="PROSITE-ProRule" id="PRU01360"/>
    </source>
</evidence>
<dbReference type="Gene3D" id="2.40.170.20">
    <property type="entry name" value="TonB-dependent receptor, beta-barrel domain"/>
    <property type="match status" value="1"/>
</dbReference>
<keyword evidence="3 8" id="KW-1134">Transmembrane beta strand</keyword>
<keyword evidence="5 9" id="KW-0798">TonB box</keyword>
<dbReference type="PROSITE" id="PS52016">
    <property type="entry name" value="TONB_DEPENDENT_REC_3"/>
    <property type="match status" value="1"/>
</dbReference>
<protein>
    <submittedName>
        <fullName evidence="13">TonB-dependent receptor</fullName>
    </submittedName>
</protein>
<feature type="chain" id="PRO_5041745148" evidence="10">
    <location>
        <begin position="22"/>
        <end position="734"/>
    </location>
</feature>
<feature type="domain" description="TonB-dependent receptor-like beta-barrel" evidence="11">
    <location>
        <begin position="294"/>
        <end position="697"/>
    </location>
</feature>
<keyword evidence="13" id="KW-0675">Receptor</keyword>
<dbReference type="InterPro" id="IPR039426">
    <property type="entry name" value="TonB-dep_rcpt-like"/>
</dbReference>
<dbReference type="CDD" id="cd01347">
    <property type="entry name" value="ligand_gated_channel"/>
    <property type="match status" value="1"/>
</dbReference>
<dbReference type="Gene3D" id="2.170.130.10">
    <property type="entry name" value="TonB-dependent receptor, plug domain"/>
    <property type="match status" value="1"/>
</dbReference>
<keyword evidence="4 8" id="KW-0812">Transmembrane</keyword>
<evidence type="ECO:0000256" key="10">
    <source>
        <dbReference type="SAM" id="SignalP"/>
    </source>
</evidence>
<dbReference type="GO" id="GO:0009279">
    <property type="term" value="C:cell outer membrane"/>
    <property type="evidence" value="ECO:0007669"/>
    <property type="project" value="UniProtKB-SubCell"/>
</dbReference>
<dbReference type="InterPro" id="IPR036942">
    <property type="entry name" value="Beta-barrel_TonB_sf"/>
</dbReference>
<keyword evidence="10" id="KW-0732">Signal</keyword>
<dbReference type="Pfam" id="PF07715">
    <property type="entry name" value="Plug"/>
    <property type="match status" value="1"/>
</dbReference>
<evidence type="ECO:0000256" key="2">
    <source>
        <dbReference type="ARBA" id="ARBA00022448"/>
    </source>
</evidence>
<comment type="subcellular location">
    <subcellularLocation>
        <location evidence="1 8">Cell outer membrane</location>
        <topology evidence="1 8">Multi-pass membrane protein</topology>
    </subcellularLocation>
</comment>
<sequence>MNRRYFAAALACTALSSPAHAQSAAAPDSADADEAIIVTAARTVLPPNALPLTIDLIDKQALEQQIAISGSIADAVATLTPSFSPTRQKLSGAGETLRGRAPLYAINGIPQSNPLRDGSRDGFTIDGFFIDRVEVIYGSNALQGIGGTGGIVNQVTVGAPKADGVSGRFLLQGTADDEFSGAGMGGKAAGLVQYKAGRFDATVGAAYEIRGIFRDGEGRPVGINLTQGETMDSKTLSLFGRFGYAVTDTMRLDLIASRYEMKGDGDYAPVAGNKAGGIPTTQTRGTPPGVPAASRTESVALSLTDPQLGGGNFVSQLFWNRTRDTFGGEPNPIASFQDPVIAPVGTLFDQSQNRSRKVGAKISYERAVPGFEALTLIAGFDALWDESEQRLIATNRAWVPPTRFRSFAPFGQANLKLFDGIVRLAGGARYEDVKISIADYHTLAANTFVACPTPPAVPTGPCGPSTYGGVDVGGGSPSFDDVLVNGGLIVEPTPGIRAYASYAEGYTVPDVGRITRAVSRTGVDIDNYLDIAPIVSNNREIGVEVKRGPLDATATYFWSTSTKGQLLIARPDGIFDVVRQRVEIEGLELNLAVRMPIDGLTLSAGYAHIEGRFDNDGDGAVDTDLDGANISPDRLNLAAAYAKGPLSARVQTQFYLARTFRGPGRDARNDFEGYNLTDAILRYQTRLGGISLAVQNLFDRQYISYASDTQRPTDNFFNFAGRGRTFTLGWDYRF</sequence>
<evidence type="ECO:0000256" key="7">
    <source>
        <dbReference type="ARBA" id="ARBA00023237"/>
    </source>
</evidence>
<keyword evidence="2 8" id="KW-0813">Transport</keyword>
<name>A0AA86GUZ8_9SPHN</name>
<keyword evidence="6 8" id="KW-0472">Membrane</keyword>
<evidence type="ECO:0000313" key="14">
    <source>
        <dbReference type="Proteomes" id="UP000058599"/>
    </source>
</evidence>
<evidence type="ECO:0000256" key="6">
    <source>
        <dbReference type="ARBA" id="ARBA00023136"/>
    </source>
</evidence>
<dbReference type="EMBL" id="CP012199">
    <property type="protein sequence ID" value="AMG76157.1"/>
    <property type="molecule type" value="Genomic_DNA"/>
</dbReference>
<dbReference type="InterPro" id="IPR012910">
    <property type="entry name" value="Plug_dom"/>
</dbReference>
<evidence type="ECO:0000259" key="11">
    <source>
        <dbReference type="Pfam" id="PF00593"/>
    </source>
</evidence>
<dbReference type="InterPro" id="IPR037066">
    <property type="entry name" value="Plug_dom_sf"/>
</dbReference>